<evidence type="ECO:0000313" key="1">
    <source>
        <dbReference type="EMBL" id="ATA20431.1"/>
    </source>
</evidence>
<accession>A0A250B2W1</accession>
<gene>
    <name evidence="1" type="ORF">AWC35_14370</name>
</gene>
<dbReference type="OrthoDB" id="6516106at2"/>
<dbReference type="Proteomes" id="UP000217182">
    <property type="component" value="Chromosome"/>
</dbReference>
<reference evidence="1 2" key="1">
    <citation type="submission" date="2016-01" db="EMBL/GenBank/DDBJ databases">
        <authorList>
            <person name="Oliw E.H."/>
        </authorList>
    </citation>
    <scope>NUCLEOTIDE SEQUENCE [LARGE SCALE GENOMIC DNA]</scope>
    <source>
        <strain evidence="1 2">FRB97</strain>
    </source>
</reference>
<dbReference type="KEGG" id="gqu:AWC35_14370"/>
<dbReference type="RefSeq" id="WP_095847020.1">
    <property type="nucleotide sequence ID" value="NZ_CP014136.1"/>
</dbReference>
<dbReference type="EMBL" id="CP014136">
    <property type="protein sequence ID" value="ATA20431.1"/>
    <property type="molecule type" value="Genomic_DNA"/>
</dbReference>
<name>A0A250B2W1_9GAMM</name>
<proteinExistence type="predicted"/>
<keyword evidence="2" id="KW-1185">Reference proteome</keyword>
<sequence length="296" mass="33798">MSQSRFKIQRYLEQSANDIRESALFHSAIINHGKLIKDAYKKHPLFYKVIFRNSRFIICSSILSIYFTCPNARLKDIKEFFKGKDIVSENSLDSFLLFLRVGRRLEVSRIAQDKRQLYFKPTDSALRETHALISSVARPYQMIFPDIPVAELLELPDFIPVFFGTYGQLMIKEIYLIELVPQAALFISKDAGHMVLLMLLTESIKQNSHTLLLSSATIAKFCAVSRAHINRMLLAAEKCGLLVTTNNVMIELNSSFFIMVERYFSLYFAMVGFGLNAVWQHYVAADSKPEACTPGL</sequence>
<dbReference type="AlphaFoldDB" id="A0A250B2W1"/>
<protein>
    <submittedName>
        <fullName evidence="1">Uncharacterized protein</fullName>
    </submittedName>
</protein>
<organism evidence="1 2">
    <name type="scientific">Gibbsiella quercinecans</name>
    <dbReference type="NCBI Taxonomy" id="929813"/>
    <lineage>
        <taxon>Bacteria</taxon>
        <taxon>Pseudomonadati</taxon>
        <taxon>Pseudomonadota</taxon>
        <taxon>Gammaproteobacteria</taxon>
        <taxon>Enterobacterales</taxon>
        <taxon>Yersiniaceae</taxon>
        <taxon>Gibbsiella</taxon>
    </lineage>
</organism>
<evidence type="ECO:0000313" key="2">
    <source>
        <dbReference type="Proteomes" id="UP000217182"/>
    </source>
</evidence>